<evidence type="ECO:0008006" key="4">
    <source>
        <dbReference type="Google" id="ProtNLM"/>
    </source>
</evidence>
<feature type="transmembrane region" description="Helical" evidence="1">
    <location>
        <begin position="564"/>
        <end position="584"/>
    </location>
</feature>
<feature type="transmembrane region" description="Helical" evidence="1">
    <location>
        <begin position="684"/>
        <end position="704"/>
    </location>
</feature>
<accession>A0ABS9Q4N0</accession>
<dbReference type="Proteomes" id="UP001521931">
    <property type="component" value="Unassembled WGS sequence"/>
</dbReference>
<reference evidence="2 3" key="1">
    <citation type="submission" date="2022-02" db="EMBL/GenBank/DDBJ databases">
        <title>Uncovering new skin microbiome diversity through culturing and metagenomics.</title>
        <authorList>
            <person name="Conlan S."/>
            <person name="Deming C."/>
            <person name="Nisc Comparative Sequencing Program N."/>
            <person name="Segre J.A."/>
        </authorList>
    </citation>
    <scope>NUCLEOTIDE SEQUENCE [LARGE SCALE GENOMIC DNA]</scope>
    <source>
        <strain evidence="2 3">ACRQZ</strain>
    </source>
</reference>
<feature type="transmembrane region" description="Helical" evidence="1">
    <location>
        <begin position="410"/>
        <end position="430"/>
    </location>
</feature>
<feature type="transmembrane region" description="Helical" evidence="1">
    <location>
        <begin position="537"/>
        <end position="557"/>
    </location>
</feature>
<proteinExistence type="predicted"/>
<evidence type="ECO:0000256" key="1">
    <source>
        <dbReference type="SAM" id="Phobius"/>
    </source>
</evidence>
<feature type="transmembrane region" description="Helical" evidence="1">
    <location>
        <begin position="346"/>
        <end position="364"/>
    </location>
</feature>
<organism evidence="2 3">
    <name type="scientific">Arsenicicoccus bolidensis</name>
    <dbReference type="NCBI Taxonomy" id="229480"/>
    <lineage>
        <taxon>Bacteria</taxon>
        <taxon>Bacillati</taxon>
        <taxon>Actinomycetota</taxon>
        <taxon>Actinomycetes</taxon>
        <taxon>Micrococcales</taxon>
        <taxon>Intrasporangiaceae</taxon>
        <taxon>Arsenicicoccus</taxon>
    </lineage>
</organism>
<feature type="transmembrane region" description="Helical" evidence="1">
    <location>
        <begin position="384"/>
        <end position="404"/>
    </location>
</feature>
<keyword evidence="1" id="KW-0472">Membrane</keyword>
<feature type="transmembrane region" description="Helical" evidence="1">
    <location>
        <begin position="484"/>
        <end position="505"/>
    </location>
</feature>
<evidence type="ECO:0000313" key="3">
    <source>
        <dbReference type="Proteomes" id="UP001521931"/>
    </source>
</evidence>
<protein>
    <recommendedName>
        <fullName evidence="4">Alkaline phosphatase family protein</fullName>
    </recommendedName>
</protein>
<keyword evidence="1" id="KW-0812">Transmembrane</keyword>
<dbReference type="RefSeq" id="WP_239265254.1">
    <property type="nucleotide sequence ID" value="NZ_JAKRCV010000047.1"/>
</dbReference>
<keyword evidence="3" id="KW-1185">Reference proteome</keyword>
<dbReference type="EMBL" id="JAKRCV010000047">
    <property type="protein sequence ID" value="MCG7322831.1"/>
    <property type="molecule type" value="Genomic_DNA"/>
</dbReference>
<evidence type="ECO:0000313" key="2">
    <source>
        <dbReference type="EMBL" id="MCG7322831.1"/>
    </source>
</evidence>
<gene>
    <name evidence="2" type="ORF">MHL29_13180</name>
</gene>
<feature type="transmembrane region" description="Helical" evidence="1">
    <location>
        <begin position="442"/>
        <end position="464"/>
    </location>
</feature>
<feature type="transmembrane region" description="Helical" evidence="1">
    <location>
        <begin position="512"/>
        <end position="531"/>
    </location>
</feature>
<comment type="caution">
    <text evidence="2">The sequence shown here is derived from an EMBL/GenBank/DDBJ whole genome shotgun (WGS) entry which is preliminary data.</text>
</comment>
<name>A0ABS9Q4N0_9MICO</name>
<sequence length="726" mass="74057">MTAPSRLLALLGRMTTLCVVLLGVVAGTGAAAGAPQASARAAAATERPARGPVVVVGMPGLDAEDLDPASTPHLWSMLEHGASASLIVRSVHLTTCPVDGWLTLGAGGRAAQPDQGDDPRPPCSALPSVGSDGVVTGWQRYVEAASRTRQDSRLGSLAATLRQRGDCVAAIGAGAAVGAADGDGRVGRAAAYEPSTLPADLARCPVTLVDPGGLTTRDRDARATQLAGLDARLGEVLAAAPARATVIVAGLADDGPAERVRVVLERGPDIVPGTLRSSATRQDGVVLLTDLAPETVALRGGTPPVAWTGDAWTVLPDAGTAAARREAMVDTAQAAHRVQPLADPFFKTWAIGQLVLYLGALLLARRSCTGDATRTRLARGVRAVAVVAACVPAATFLAALVPWWRVGPPLLTLSAVVAIIALAPGSVALAGPWRRHPLGTPAAVAAITALVIAGDAVTGSRLTLSTLMGEQPTIGGRFYGLGNVAFALLATSVLLLCVAVADLGVRRGRPRAGALAALAIGLVAVVVDGSPTWGADLGGPAALLPAVSGLVVVALGLRLGWGRVLMVGLGTVLALVVLAVVDYLRPASSRTHLGRFVQTVLDGGALDVITRKAQQNLDMLTGSPLAMLIPVGLVLVIVALLRPHSALGRPLLPAYDRVPLLRTGLICIVIMWLIGFVMNDSGTAIPAVGATVLVPLIIAIVLDARRTDRRLNRGGRGTGGAPSWRG</sequence>
<keyword evidence="1" id="KW-1133">Transmembrane helix</keyword>
<feature type="transmembrane region" description="Helical" evidence="1">
    <location>
        <begin position="620"/>
        <end position="640"/>
    </location>
</feature>
<feature type="transmembrane region" description="Helical" evidence="1">
    <location>
        <begin position="660"/>
        <end position="678"/>
    </location>
</feature>